<protein>
    <submittedName>
        <fullName evidence="1">Uncharacterized protein</fullName>
    </submittedName>
</protein>
<reference evidence="1 2" key="1">
    <citation type="submission" date="2020-07" db="EMBL/GenBank/DDBJ databases">
        <title>Highly diverse flavobacterial phages as mortality factor during North Sea spring blooms.</title>
        <authorList>
            <person name="Bartlau N."/>
            <person name="Wichels A."/>
            <person name="Krohne G."/>
            <person name="Adriaenssens E.M."/>
            <person name="Heins A."/>
            <person name="Fuchs B.M."/>
            <person name="Amann R."/>
            <person name="Moraru C."/>
        </authorList>
    </citation>
    <scope>NUCLEOTIDE SEQUENCE [LARGE SCALE GENOMIC DNA]</scope>
</reference>
<proteinExistence type="predicted"/>
<keyword evidence="2" id="KW-1185">Reference proteome</keyword>
<gene>
    <name evidence="1" type="ORF">Nekkels1_43</name>
</gene>
<sequence>MANILKDNPVGIDSKINQVQKSIYPILVSKWGEFDLYGRVYKIVKGNKTSLEIYVGNGEYKKILFSEGNKMFFIQGDKPTFKDGFFNNSIWIISILNIEKIKNIIHRADEEVHNDLITSLSSVFSFNDIIGLEYGMNNIKRIVEDVYDYGTFKASDIHPYHVFSVELNVQYSLIDKNC</sequence>
<evidence type="ECO:0000313" key="2">
    <source>
        <dbReference type="Proteomes" id="UP000693689"/>
    </source>
</evidence>
<dbReference type="Proteomes" id="UP000693689">
    <property type="component" value="Segment"/>
</dbReference>
<organism evidence="1 2">
    <name type="scientific">Cellulophaga phage Nekkels_1</name>
    <dbReference type="NCBI Taxonomy" id="2745692"/>
    <lineage>
        <taxon>Viruses</taxon>
        <taxon>Duplodnaviria</taxon>
        <taxon>Heunggongvirae</taxon>
        <taxon>Uroviricota</taxon>
        <taxon>Caudoviricetes</taxon>
        <taxon>Assiduviridae</taxon>
        <taxon>Nekkelsvirus</taxon>
        <taxon>Nekkelsvirus Nekkels</taxon>
    </lineage>
</organism>
<evidence type="ECO:0000313" key="1">
    <source>
        <dbReference type="EMBL" id="QQO97045.1"/>
    </source>
</evidence>
<dbReference type="EMBL" id="MT732443">
    <property type="protein sequence ID" value="QQO97045.1"/>
    <property type="molecule type" value="Genomic_DNA"/>
</dbReference>
<accession>A0A8E4UXI4</accession>
<name>A0A8E4UXI4_9CAUD</name>